<keyword evidence="1" id="KW-0597">Phosphoprotein</keyword>
<keyword evidence="5" id="KW-1185">Reference proteome</keyword>
<evidence type="ECO:0000256" key="3">
    <source>
        <dbReference type="SAM" id="SignalP"/>
    </source>
</evidence>
<evidence type="ECO:0000256" key="1">
    <source>
        <dbReference type="ARBA" id="ARBA00022553"/>
    </source>
</evidence>
<gene>
    <name evidence="4" type="ORF">ACFQ0F_07895</name>
</gene>
<sequence>MKMKIIAAGVLAASTMALLQACGGSSAVADVPSMLAVNKADVTYFSARGQQRLSEEQARQAIASGKAKNVILFVGDGFGISTLTAARIFDGQEQNKDGESNTLYMESLPYLALSRTYSVNQQTADSAPTMTAMVTGVKTKEGYLSVTGAIKKNAADGCADSRKLATIAELAETQGMSTGVVSTARLTHATPAAVYSHIPNRDAESDRDLADLVAANAVAATGCTDIASQLINFPVGDGLEVAMGGGRRAFLPKTIKDIEGSFGRRNDGRDLTAEWLAKHPANMGGAVVQTKAQFDALNAAATNHVLGLFNASHMDFEADRKNDASPQGEPSLADMTSKAISILSKNQKGYFLMVEAGRIDHAHHAGNAYRALKDSQAFDAAIKKADELTNDSDTLIVVTADHSHTLTIGGYPIRNNPILGLTREANGATGDVETSDAVDLLGKPYTTLLYANGLGFAAGVAGEDIYGAKTSKTDMTPGSLSNPRADLTSVNTKDMNYHQEALVPTSAETHAGEDVMIFAKGPGAHLFRGVVEQSYIFHVMADAHPLLSSMVK</sequence>
<dbReference type="Gene3D" id="3.40.720.10">
    <property type="entry name" value="Alkaline Phosphatase, subunit A"/>
    <property type="match status" value="1"/>
</dbReference>
<dbReference type="PANTHER" id="PTHR11596:SF5">
    <property type="entry name" value="ALKALINE PHOSPHATASE"/>
    <property type="match status" value="1"/>
</dbReference>
<dbReference type="RefSeq" id="WP_379070880.1">
    <property type="nucleotide sequence ID" value="NZ_JBHTIT010000001.1"/>
</dbReference>
<dbReference type="CDD" id="cd16012">
    <property type="entry name" value="ALP"/>
    <property type="match status" value="1"/>
</dbReference>
<dbReference type="InterPro" id="IPR017850">
    <property type="entry name" value="Alkaline_phosphatase_core_sf"/>
</dbReference>
<feature type="signal peptide" evidence="3">
    <location>
        <begin position="1"/>
        <end position="29"/>
    </location>
</feature>
<accession>A0ABW3HFR6</accession>
<evidence type="ECO:0000313" key="4">
    <source>
        <dbReference type="EMBL" id="MFD0950306.1"/>
    </source>
</evidence>
<evidence type="ECO:0000313" key="5">
    <source>
        <dbReference type="Proteomes" id="UP001597044"/>
    </source>
</evidence>
<dbReference type="PRINTS" id="PR00113">
    <property type="entry name" value="ALKPHPHTASE"/>
</dbReference>
<name>A0ABW3HFR6_9GAMM</name>
<dbReference type="EMBL" id="JBHTIT010000001">
    <property type="protein sequence ID" value="MFD0950306.1"/>
    <property type="molecule type" value="Genomic_DNA"/>
</dbReference>
<dbReference type="Pfam" id="PF00245">
    <property type="entry name" value="Alk_phosphatase"/>
    <property type="match status" value="1"/>
</dbReference>
<dbReference type="PROSITE" id="PS51257">
    <property type="entry name" value="PROKAR_LIPOPROTEIN"/>
    <property type="match status" value="1"/>
</dbReference>
<proteinExistence type="inferred from homology"/>
<dbReference type="SMART" id="SM00098">
    <property type="entry name" value="alkPPc"/>
    <property type="match status" value="1"/>
</dbReference>
<dbReference type="InterPro" id="IPR001952">
    <property type="entry name" value="Alkaline_phosphatase"/>
</dbReference>
<reference evidence="5" key="1">
    <citation type="journal article" date="2019" name="Int. J. Syst. Evol. Microbiol.">
        <title>The Global Catalogue of Microorganisms (GCM) 10K type strain sequencing project: providing services to taxonomists for standard genome sequencing and annotation.</title>
        <authorList>
            <consortium name="The Broad Institute Genomics Platform"/>
            <consortium name="The Broad Institute Genome Sequencing Center for Infectious Disease"/>
            <person name="Wu L."/>
            <person name="Ma J."/>
        </authorList>
    </citation>
    <scope>NUCLEOTIDE SEQUENCE [LARGE SCALE GENOMIC DNA]</scope>
    <source>
        <strain evidence="5">CCUG 63419</strain>
    </source>
</reference>
<organism evidence="4 5">
    <name type="scientific">Paraperlucidibaca wandonensis</name>
    <dbReference type="NCBI Taxonomy" id="1268273"/>
    <lineage>
        <taxon>Bacteria</taxon>
        <taxon>Pseudomonadati</taxon>
        <taxon>Pseudomonadota</taxon>
        <taxon>Gammaproteobacteria</taxon>
        <taxon>Moraxellales</taxon>
        <taxon>Moraxellaceae</taxon>
        <taxon>Paraperlucidibaca</taxon>
    </lineage>
</organism>
<comment type="similarity">
    <text evidence="2">Belongs to the alkaline phosphatase family.</text>
</comment>
<feature type="chain" id="PRO_5045261008" evidence="3">
    <location>
        <begin position="30"/>
        <end position="552"/>
    </location>
</feature>
<evidence type="ECO:0000256" key="2">
    <source>
        <dbReference type="RuleBase" id="RU003946"/>
    </source>
</evidence>
<dbReference type="SUPFAM" id="SSF53649">
    <property type="entry name" value="Alkaline phosphatase-like"/>
    <property type="match status" value="1"/>
</dbReference>
<keyword evidence="3" id="KW-0732">Signal</keyword>
<protein>
    <submittedName>
        <fullName evidence="4">Alkaline phosphatase</fullName>
    </submittedName>
</protein>
<dbReference type="PANTHER" id="PTHR11596">
    <property type="entry name" value="ALKALINE PHOSPHATASE"/>
    <property type="match status" value="1"/>
</dbReference>
<comment type="caution">
    <text evidence="4">The sequence shown here is derived from an EMBL/GenBank/DDBJ whole genome shotgun (WGS) entry which is preliminary data.</text>
</comment>
<dbReference type="Proteomes" id="UP001597044">
    <property type="component" value="Unassembled WGS sequence"/>
</dbReference>